<dbReference type="InterPro" id="IPR049552">
    <property type="entry name" value="PKS_DH_N"/>
</dbReference>
<dbReference type="FunFam" id="3.40.47.10:FF:000019">
    <property type="entry name" value="Polyketide synthase type I"/>
    <property type="match status" value="2"/>
</dbReference>
<dbReference type="SMART" id="SM00823">
    <property type="entry name" value="PKS_PP"/>
    <property type="match status" value="2"/>
</dbReference>
<dbReference type="InterPro" id="IPR018201">
    <property type="entry name" value="Ketoacyl_synth_AS"/>
</dbReference>
<dbReference type="STRING" id="588581.Cpap_2601"/>
<dbReference type="GO" id="GO:0031177">
    <property type="term" value="F:phosphopantetheine binding"/>
    <property type="evidence" value="ECO:0007669"/>
    <property type="project" value="InterPro"/>
</dbReference>
<name>F1TBP4_9FIRM</name>
<reference evidence="14" key="2">
    <citation type="submission" date="2011-01" db="EMBL/GenBank/DDBJ databases">
        <title>The Non-contiguous Finished genome of Clostridium papyrosolvens.</title>
        <authorList>
            <person name="Lucas S."/>
            <person name="Copeland A."/>
            <person name="Lapidus A."/>
            <person name="Cheng J.-F."/>
            <person name="Goodwin L."/>
            <person name="Pitluck S."/>
            <person name="Misra M."/>
            <person name="Chertkov O."/>
            <person name="Detter J.C."/>
            <person name="Han C."/>
            <person name="Tapia R."/>
            <person name="Land M."/>
            <person name="Hauser L."/>
            <person name="Kyrpides N."/>
            <person name="Ivanova N."/>
            <person name="Pagani I."/>
            <person name="Mouttaki H."/>
            <person name="He Z."/>
            <person name="Zhou J."/>
            <person name="Hemme C.L."/>
            <person name="Woyke T."/>
        </authorList>
    </citation>
    <scope>NUCLEOTIDE SEQUENCE [LARGE SCALE GENOMIC DNA]</scope>
    <source>
        <strain evidence="14">DSM 2782</strain>
    </source>
</reference>
<dbReference type="CDD" id="cd08953">
    <property type="entry name" value="KR_2_SDR_x"/>
    <property type="match status" value="2"/>
</dbReference>
<dbReference type="InterPro" id="IPR006162">
    <property type="entry name" value="Ppantetheine_attach_site"/>
</dbReference>
<dbReference type="PROSITE" id="PS52019">
    <property type="entry name" value="PKS_MFAS_DH"/>
    <property type="match status" value="1"/>
</dbReference>
<evidence type="ECO:0000256" key="4">
    <source>
        <dbReference type="ARBA" id="ARBA00022553"/>
    </source>
</evidence>
<keyword evidence="8" id="KW-0511">Multifunctional enzyme</keyword>
<evidence type="ECO:0000256" key="3">
    <source>
        <dbReference type="ARBA" id="ARBA00022450"/>
    </source>
</evidence>
<dbReference type="RefSeq" id="WP_004618612.1">
    <property type="nucleotide sequence ID" value="NZ_ACXX02000004.1"/>
</dbReference>
<feature type="active site" description="Proton donor; for dehydratase activity" evidence="9">
    <location>
        <position position="1142"/>
    </location>
</feature>
<dbReference type="SMART" id="SM00827">
    <property type="entry name" value="PKS_AT"/>
    <property type="match status" value="1"/>
</dbReference>
<evidence type="ECO:0000256" key="9">
    <source>
        <dbReference type="PROSITE-ProRule" id="PRU01363"/>
    </source>
</evidence>
<dbReference type="SMART" id="SM01294">
    <property type="entry name" value="PKS_PP_betabranch"/>
    <property type="match status" value="1"/>
</dbReference>
<keyword evidence="3" id="KW-0596">Phosphopantetheine</keyword>
<dbReference type="InterPro" id="IPR042104">
    <property type="entry name" value="PKS_dehydratase_sf"/>
</dbReference>
<dbReference type="InterPro" id="IPR057326">
    <property type="entry name" value="KR_dom"/>
</dbReference>
<dbReference type="GO" id="GO:0071770">
    <property type="term" value="P:DIM/DIP cell wall layer assembly"/>
    <property type="evidence" value="ECO:0007669"/>
    <property type="project" value="TreeGrafter"/>
</dbReference>
<dbReference type="InterPro" id="IPR049551">
    <property type="entry name" value="PKS_DH_C"/>
</dbReference>
<dbReference type="SMART" id="SM00822">
    <property type="entry name" value="PKS_KR"/>
    <property type="match status" value="2"/>
</dbReference>
<feature type="domain" description="Ketosynthase family 3 (KS3)" evidence="12">
    <location>
        <begin position="3337"/>
        <end position="3764"/>
    </location>
</feature>
<dbReference type="GO" id="GO:0007186">
    <property type="term" value="P:G protein-coupled receptor signaling pathway"/>
    <property type="evidence" value="ECO:0007669"/>
    <property type="project" value="InterPro"/>
</dbReference>
<dbReference type="Proteomes" id="UP000003860">
    <property type="component" value="Unassembled WGS sequence"/>
</dbReference>
<dbReference type="SUPFAM" id="SSF52151">
    <property type="entry name" value="FabD/lysophospholipase-like"/>
    <property type="match status" value="3"/>
</dbReference>
<dbReference type="SMART" id="SM00825">
    <property type="entry name" value="PKS_KS"/>
    <property type="match status" value="3"/>
</dbReference>
<dbReference type="InterPro" id="IPR016039">
    <property type="entry name" value="Thiolase-like"/>
</dbReference>
<dbReference type="InterPro" id="IPR049900">
    <property type="entry name" value="PKS_mFAS_DH"/>
</dbReference>
<evidence type="ECO:0000256" key="5">
    <source>
        <dbReference type="ARBA" id="ARBA00022679"/>
    </source>
</evidence>
<dbReference type="InterPro" id="IPR001227">
    <property type="entry name" value="Ac_transferase_dom_sf"/>
</dbReference>
<keyword evidence="5" id="KW-0808">Transferase</keyword>
<feature type="domain" description="G protein gamma" evidence="10">
    <location>
        <begin position="3365"/>
        <end position="3433"/>
    </location>
</feature>
<dbReference type="Pfam" id="PF00698">
    <property type="entry name" value="Acyl_transf_1"/>
    <property type="match status" value="1"/>
</dbReference>
<dbReference type="PROSITE" id="PS00012">
    <property type="entry name" value="PHOSPHOPANTETHEINE"/>
    <property type="match status" value="1"/>
</dbReference>
<dbReference type="eggNOG" id="COG3321">
    <property type="taxonomic scope" value="Bacteria"/>
</dbReference>
<dbReference type="InterPro" id="IPR032821">
    <property type="entry name" value="PKS_assoc"/>
</dbReference>
<dbReference type="GO" id="GO:0004315">
    <property type="term" value="F:3-oxoacyl-[acyl-carrier-protein] synthase activity"/>
    <property type="evidence" value="ECO:0007669"/>
    <property type="project" value="InterPro"/>
</dbReference>
<dbReference type="PROSITE" id="PS52004">
    <property type="entry name" value="KS3_2"/>
    <property type="match status" value="3"/>
</dbReference>
<feature type="domain" description="Ketosynthase family 3 (KS3)" evidence="12">
    <location>
        <begin position="50"/>
        <end position="470"/>
    </location>
</feature>
<dbReference type="Pfam" id="PF00109">
    <property type="entry name" value="ketoacyl-synt"/>
    <property type="match status" value="3"/>
</dbReference>
<evidence type="ECO:0000259" key="11">
    <source>
        <dbReference type="PROSITE" id="PS50075"/>
    </source>
</evidence>
<feature type="domain" description="Carrier" evidence="11">
    <location>
        <begin position="1758"/>
        <end position="1834"/>
    </location>
</feature>
<dbReference type="Pfam" id="PF00550">
    <property type="entry name" value="PP-binding"/>
    <property type="match status" value="2"/>
</dbReference>
<dbReference type="PROSITE" id="PS00606">
    <property type="entry name" value="KS3_1"/>
    <property type="match status" value="1"/>
</dbReference>
<dbReference type="InterPro" id="IPR036736">
    <property type="entry name" value="ACP-like_sf"/>
</dbReference>
<evidence type="ECO:0000256" key="1">
    <source>
        <dbReference type="ARBA" id="ARBA00003299"/>
    </source>
</evidence>
<comment type="pathway">
    <text evidence="2">Antibiotic biosynthesis; bacillaene biosynthesis.</text>
</comment>
<sequence>MKSFIIDYISDLVAKRQIHYKVAANMLKDIKKAELQDNLLSTQLNNHIQDRDIAIIGMAGRFPYADNTDEFWEVLKCGVSCIEEIPESRWSLKNFYDPMKQKADTSYSKWGAFIQDIDKFDADFFNISEEEATSLDPQQRIFLEIAYEAFEMAGYPKKKLWGSNTGVFVGNRAGVYKGSTQKSNRYNVISNMANFIPARVSDYFSLKGPSINVDTACSSSLVCVHMACQSLLMGECDMAIAGGIDFKISPQPYISLSSAGALSPDGKSYVFDKKANGFVPGEGGGAVILKTLKQALSDGDSVLAVIKGSASNNDGHTMGITSPNLEGQKDVLIKAYEVSGISPADISYVETHGTGTTIGDPIEIKALSQTFSNFTDKKAFCALGAVKTNIGHLDTAAGVASLIKVILALKNKKIPATLNCDEPNPRFNLVDSPFYVGSKLMDWKPQGKIRAAAISSFGFGGTNCHVVLTEAPEPQSNINTRGASCSLFVLSAKSETSLNRMIDAYIDYLGKTEEKDIEAICNSAYMDRDFFNYRIAVVTSSVEDLKNKLMSIKYDDKQTSMIFRGHLERKFAKQPVFLFTGQGAVYPGAGKALMEKSSHFRNAFLECEKILKAYMDKTLTEYLYSDSSNINELQQTEVMQPVTFALGYSLCRMWQEMGLTPAVLIGHSVGEYIAACISGIVSLEDGLKLIAYRGKLMQKLDNTGAMAAIFAGSEDINSVLDELPANERRFLSIAAFNSSKNTVISGRKDILEKVINKFKSINIRSQYLRVSHAFHSKLMEPMLNEFANVLEEITFRRAEIPLMSNLSGELIYEIDKDYLLKHIVEPVRFYSSIEKLNKMGHKNYLEIGPNATLTNLVNSISGETVSAIPSLLKGTDDVESVLKARAALYCEGHNIPQYSLNDINPRIRKVSLPGYRFDRKSFWIKQHNDNEGIAAKNPLIFASKRITDKKAVYYKSFNYDDVFFKDHIVLNKPLIAGMVWVEAARRAAEDFLSLPIAKIKELSFLKPLEINEEEVKQVEIVIEEKSVNEVEFLVQSRQANSFSDEWTMHAQGIITGRLEKPLAAESKIDINEMIKSFEEVINKRVLYNAFTDEIGILHGSYFRGVNKVYYNRNSNVILTELSLEELSEENKVGYFLHPGLLDSSLQGMLVSVMDSHGRIINDSTFIPFYLKNIEIYSPVQGKCFAISKIKKNNNELVYFDITIVNEEGEVLIKILDSYAKRIPNKSKKVNAEASLDKNICEVQSETASNLIFKRPVLAKLQALNSDLPSINGRFLVFATEAEISQQVINQLQLKGKKIIKVGIGFGYHRHDKDTFVINPLLEEDYLKVFNAVLSDRVELDGIIHLWSLGNDKMGILNDYEDKQVSGTHSLFFIAKTFTKVRFTSKQKLWILTNPIFPALVDEQYVDINNSSILGLAKTISYEIPLLDCLVIENDLYNAEQSASLYVKEVLNGTTNKHILIRKGERYEIRYSEIEKLEKSNSLQGIKAGGVYIILGGLGGIAIEIASFLAENQSNISLILISRNGAPAEVQWDSYIADTKNNDNKRKALSALKNIKKKIRHLEIARADVTDINEMTDIVNEIRLKHGRINGVIHAAGLISDSFIVNKDIDTFRRVIDTKAKGAVIIDELTAKDNLDFFIMFSSIAAIDGNIGQADYAAANSFLDSFSYLRSLKRKGKTLAINWGLWAKVGMGNNPVTIQNAKNAKVRFIEPNEGVRAFFDAFSLENGQVIIYKGQSSEKETKEEIVVERSYMDTKKLGVEIKKLLKKMIQDAVQDVAITETQWEENTFLEMGMDSTSLVKMIGGLEKKLELKLYPTIFFEYQTVDELAEYLSSECSKNSVVEDLFLEGEQQKNDEAEVISKAIPIIPEEEYIENTVKKVDETEQTSEKVSEVNYDEHKNLPMDMAIVGYALRLPGAKNEEEFWHNLKNGVDSVTEIPKTRWDIDKVYSSDSQAYGKSYCRYGGFVEDIDKFDPLFFNISPREASVLDTKQRLMLEVAWEAIEKAGYCSNGLPRKTGVFIGTSYNNYYSNIPNSDNETPFASLGNGNPLLANRLSNLLNLSGPSMIVDTYCSSSLVAVHLACQSIMTGECEMALVGGAHTLSPNHYSIMSGVQALSYSGKCKSFDDSADGYVPGEGATIILIKPLTKAVEDGDYIHSVIKATAVNHCGHSNNMTSPNASSQEEVVFDTYVKADINPETISYIEAHGTGTSLGDPIEIKGISNGFRKFTQKKNFCAIGSVKTNIGHLEPASGLAGLVKVILALKHKVIPPTLNFNKANKFIDFNETPFYINDRPSKWTTIHNTRRAGISAFGLTGTNAHVILEEAPKPNSVTQDNKSCYIFGVSAKNKESLKELVCSYVDFLKKEKNVSIEQLTCTALLGRLHFSNRIAIVATSKESITDKINLLKIVQEKQIDNMDIPGIYVQKEDKADNLVFVFGGNADRGIALSELMDIDSFRTSFEWINSKLMDKNDLLKDFAVQYAMSSMLISIGVNPKLLIGYGYGKFLAAAFSGIISIEDAIRLTVLINEYSVEKYGYGRLKETLQSITVNNANIPIVSEFNGSILNEGKPDFDFWTGSSSVDSAKKAIDKIYPDNSSFMLYLSEYVSDEYVENEARCIAPGESSLAVLYKVIAIMYVNGVNIKWKELFDGKHIQKIPLPTYPFNRSSYWLQNYSYEAEQPVVEQSIVQKPSAMKATNNIAGKVVLTENTWVPKKLTTTQKITNDGVWVIFEDEYGISKKLIKKLGTTERNIVLINQGDYYAKKNSSNYTVNIFKEEDFAQLFKEIVNDFGKISCVLNLLSCYYPKECTVDSGILEKSFYKGSHSMFFIAKALSGSNVRYPQIIAVSTDAVSNTQEDYIALEKSTLPALLKVIKSEFACNCRLIDFSWEKIEAENVSNIIIEELQSNEDSSIIMYRDGTRYIEQLAAKDINIKFKETPVIKNKGVYVIVGGGTGIGLLTSKFLARSSKAKLIIIGRTELPSKDSWKQWILQHKEEDTTSQRIKALLDIEREGGTVEYYSADVADFTRMTEVIQDGKLKFGTINGVIHSGGIKEDKLIRNKTFESYLKVFKCKTIGTYVLDMVTIGENLDFFIMYSSLSALTGNAGQSDYAAANSFMDYYAFKMRGRNGRRYLSINWPYWQEGSMAMPDIDLKNMIAKGILPLQTDEAFSTLESILYQIEALSNVGVIKQAVVNETAPENRPIHTQNKPSVTKKSSKSAVKIIYKMLIDVLFMREEQLSTELRFDECGLDSLMLQKCIQYLENEFNCSMEPGIFFEYTTIKALAEHLSELLPIEKLEEAASTDGLYEATKVINLRDSVFDTNDAIETKQIEEVCKEETCNDCNSDDIAIIGLACKFPGADSIEKFWDNLSKGISSINSALNNRWNKEDICSQYGIDRENLSKVYTPVGGYIEDIDKFDAEFFGIPEGEAPFIDPQHRILLETVWKALENSGYSNGQLSGSNTGVFVGARGCMYKTDMDTKNSDLVRASLTGKLGNFNSARISDFLNLKGPSIVMDTACSSSLVSTHYACKSILNGECDVAISCGVEIKSTAENVLGLCSSKAISFDGKSYVFDQRANGFVAGEGAGAIILKSLKKATQDGDTVYAVIKGSAVNNDGHTMGITTPDLEGQEAVIDVALRNAKVDAATVSYIEAHGTGTMLGDPIEVKALTRVFEKHTKNKGYCGIGSVKTNIGHLDTAAGIASIIKVVLSLYNKKIPPTLNIEIPNKRFKFIDSPFYPAAYLSEWNPAGGVRRAGISSFGFGGTNCHMILEEAPAQVKSTEEYEDRKEQLFLLSAKSQEALKKLAANYSGYLSKNTELKLGDICFTAGTSRTSFKNRLAVLCSSTSELSQKLGSMEVLTGDGLAAPHRVAFMFTGQGAQYSGMALELYENQPIF</sequence>
<dbReference type="GO" id="GO:0004312">
    <property type="term" value="F:fatty acid synthase activity"/>
    <property type="evidence" value="ECO:0007669"/>
    <property type="project" value="TreeGrafter"/>
</dbReference>
<dbReference type="InterPro" id="IPR016035">
    <property type="entry name" value="Acyl_Trfase/lysoPLipase"/>
</dbReference>
<dbReference type="Pfam" id="PF22621">
    <property type="entry name" value="CurL-like_PKS_C"/>
    <property type="match status" value="2"/>
</dbReference>
<feature type="domain" description="Carrier" evidence="11">
    <location>
        <begin position="3207"/>
        <end position="3284"/>
    </location>
</feature>
<keyword evidence="6" id="KW-0276">Fatty acid metabolism</keyword>
<dbReference type="InterPro" id="IPR013968">
    <property type="entry name" value="PKS_KR"/>
</dbReference>
<evidence type="ECO:0000259" key="13">
    <source>
        <dbReference type="PROSITE" id="PS52019"/>
    </source>
</evidence>
<dbReference type="InterPro" id="IPR036291">
    <property type="entry name" value="NAD(P)-bd_dom_sf"/>
</dbReference>
<evidence type="ECO:0000259" key="12">
    <source>
        <dbReference type="PROSITE" id="PS52004"/>
    </source>
</evidence>
<dbReference type="InterPro" id="IPR050091">
    <property type="entry name" value="PKS_NRPS_Biosynth_Enz"/>
</dbReference>
<gene>
    <name evidence="14" type="ORF">Cpap_2601</name>
</gene>
<evidence type="ECO:0000256" key="2">
    <source>
        <dbReference type="ARBA" id="ARBA00004789"/>
    </source>
</evidence>
<protein>
    <submittedName>
        <fullName evidence="14">Beta-ketoacyl synthase</fullName>
    </submittedName>
</protein>
<dbReference type="SUPFAM" id="SSF53901">
    <property type="entry name" value="Thiolase-like"/>
    <property type="match status" value="3"/>
</dbReference>
<dbReference type="InterPro" id="IPR020841">
    <property type="entry name" value="PKS_Beta-ketoAc_synthase_dom"/>
</dbReference>
<feature type="region of interest" description="C-terminal hotdog fold" evidence="9">
    <location>
        <begin position="1078"/>
        <end position="1228"/>
    </location>
</feature>
<dbReference type="InterPro" id="IPR016036">
    <property type="entry name" value="Malonyl_transacylase_ACP-bd"/>
</dbReference>
<dbReference type="Pfam" id="PF16197">
    <property type="entry name" value="KAsynt_C_assoc"/>
    <property type="match status" value="1"/>
</dbReference>
<dbReference type="InterPro" id="IPR014043">
    <property type="entry name" value="Acyl_transferase_dom"/>
</dbReference>
<dbReference type="Gene3D" id="3.40.50.720">
    <property type="entry name" value="NAD(P)-binding Rossmann-like Domain"/>
    <property type="match status" value="2"/>
</dbReference>
<dbReference type="FunFam" id="3.40.47.10:FF:000042">
    <property type="entry name" value="Polyketide synthase Pks13"/>
    <property type="match status" value="1"/>
</dbReference>
<dbReference type="GO" id="GO:0006633">
    <property type="term" value="P:fatty acid biosynthetic process"/>
    <property type="evidence" value="ECO:0007669"/>
    <property type="project" value="InterPro"/>
</dbReference>
<dbReference type="Pfam" id="PF21089">
    <property type="entry name" value="PKS_DH_N"/>
    <property type="match status" value="1"/>
</dbReference>
<dbReference type="InterPro" id="IPR020806">
    <property type="entry name" value="PKS_PP-bd"/>
</dbReference>
<proteinExistence type="predicted"/>
<accession>F1TBP4</accession>
<comment type="function">
    <text evidence="1">Involved in some intermediate steps for the synthesis of the antibiotic polyketide bacillaene which is involved in secondary metabolism.</text>
</comment>
<feature type="domain" description="PKS/mFAS DH" evidence="13">
    <location>
        <begin position="937"/>
        <end position="1228"/>
    </location>
</feature>
<reference evidence="14" key="1">
    <citation type="submission" date="2009-07" db="EMBL/GenBank/DDBJ databases">
        <authorList>
            <consortium name="US DOE Joint Genome Institute (JGI-PGF)"/>
            <person name="Lucas S."/>
            <person name="Copeland A."/>
            <person name="Lapidus A."/>
            <person name="Glavina del Rio T."/>
            <person name="Tice H."/>
            <person name="Bruce D."/>
            <person name="Goodwin L."/>
            <person name="Pitluck S."/>
            <person name="Larimer F."/>
            <person name="Land M.L."/>
            <person name="Mouttaki H."/>
            <person name="He Z."/>
            <person name="Zhou J."/>
            <person name="Hemme C.L."/>
        </authorList>
    </citation>
    <scope>NUCLEOTIDE SEQUENCE [LARGE SCALE GENOMIC DNA]</scope>
    <source>
        <strain evidence="14">DSM 2782</strain>
    </source>
</reference>
<dbReference type="CDD" id="cd00833">
    <property type="entry name" value="PKS"/>
    <property type="match status" value="3"/>
</dbReference>
<dbReference type="PANTHER" id="PTHR43775">
    <property type="entry name" value="FATTY ACID SYNTHASE"/>
    <property type="match status" value="1"/>
</dbReference>
<dbReference type="InterPro" id="IPR049490">
    <property type="entry name" value="C883_1060-like_KR_N"/>
</dbReference>
<dbReference type="OrthoDB" id="9765680at2"/>
<dbReference type="Pfam" id="PF21394">
    <property type="entry name" value="Beta-ketacyl_N"/>
    <property type="match status" value="1"/>
</dbReference>
<dbReference type="GO" id="GO:0005886">
    <property type="term" value="C:plasma membrane"/>
    <property type="evidence" value="ECO:0007669"/>
    <property type="project" value="TreeGrafter"/>
</dbReference>
<dbReference type="Pfam" id="PF02801">
    <property type="entry name" value="Ketoacyl-synt_C"/>
    <property type="match status" value="3"/>
</dbReference>
<dbReference type="Gene3D" id="3.40.47.10">
    <property type="match status" value="3"/>
</dbReference>
<feature type="active site" description="Proton acceptor; for dehydratase activity" evidence="9">
    <location>
        <position position="967"/>
    </location>
</feature>
<dbReference type="InterPro" id="IPR014031">
    <property type="entry name" value="Ketoacyl_synth_C"/>
</dbReference>
<evidence type="ECO:0000313" key="15">
    <source>
        <dbReference type="Proteomes" id="UP000003860"/>
    </source>
</evidence>
<dbReference type="SUPFAM" id="SSF55048">
    <property type="entry name" value="Probable ACP-binding domain of malonyl-CoA ACP transacylase"/>
    <property type="match status" value="1"/>
</dbReference>
<keyword evidence="7" id="KW-0443">Lipid metabolism</keyword>
<dbReference type="PANTHER" id="PTHR43775:SF51">
    <property type="entry name" value="INACTIVE PHENOLPHTHIOCEROL SYNTHESIS POLYKETIDE SYNTHASE TYPE I PKS1-RELATED"/>
    <property type="match status" value="1"/>
</dbReference>
<dbReference type="Gene3D" id="3.30.70.3290">
    <property type="match status" value="2"/>
</dbReference>
<dbReference type="PROSITE" id="PS50058">
    <property type="entry name" value="G_PROTEIN_GAMMA"/>
    <property type="match status" value="1"/>
</dbReference>
<dbReference type="Gene3D" id="1.10.1200.10">
    <property type="entry name" value="ACP-like"/>
    <property type="match status" value="2"/>
</dbReference>
<dbReference type="Pfam" id="PF08659">
    <property type="entry name" value="KR"/>
    <property type="match status" value="2"/>
</dbReference>
<dbReference type="PROSITE" id="PS50075">
    <property type="entry name" value="CARRIER"/>
    <property type="match status" value="2"/>
</dbReference>
<evidence type="ECO:0000256" key="6">
    <source>
        <dbReference type="ARBA" id="ARBA00022832"/>
    </source>
</evidence>
<feature type="domain" description="Ketosynthase family 3 (KS3)" evidence="12">
    <location>
        <begin position="1900"/>
        <end position="2321"/>
    </location>
</feature>
<dbReference type="SUPFAM" id="SSF47336">
    <property type="entry name" value="ACP-like"/>
    <property type="match status" value="2"/>
</dbReference>
<feature type="region of interest" description="N-terminal hotdog fold" evidence="9">
    <location>
        <begin position="937"/>
        <end position="1061"/>
    </location>
</feature>
<dbReference type="UniPathway" id="UPA01003"/>
<dbReference type="SUPFAM" id="SSF51735">
    <property type="entry name" value="NAD(P)-binding Rossmann-fold domains"/>
    <property type="match status" value="4"/>
</dbReference>
<dbReference type="Gene3D" id="1.10.1240.100">
    <property type="match status" value="2"/>
</dbReference>
<dbReference type="InterPro" id="IPR009081">
    <property type="entry name" value="PP-bd_ACP"/>
</dbReference>
<dbReference type="Gene3D" id="3.40.366.10">
    <property type="entry name" value="Malonyl-Coenzyme A Acyl Carrier Protein, domain 2"/>
    <property type="match status" value="3"/>
</dbReference>
<keyword evidence="4" id="KW-0597">Phosphoprotein</keyword>
<evidence type="ECO:0000256" key="7">
    <source>
        <dbReference type="ARBA" id="ARBA00023098"/>
    </source>
</evidence>
<dbReference type="InterPro" id="IPR015898">
    <property type="entry name" value="G-protein_gamma-like_dom"/>
</dbReference>
<dbReference type="EMBL" id="ACXX02000004">
    <property type="protein sequence ID" value="EGD48448.1"/>
    <property type="molecule type" value="Genomic_DNA"/>
</dbReference>
<keyword evidence="15" id="KW-1185">Reference proteome</keyword>
<evidence type="ECO:0000256" key="8">
    <source>
        <dbReference type="ARBA" id="ARBA00023268"/>
    </source>
</evidence>
<dbReference type="InterPro" id="IPR014030">
    <property type="entry name" value="Ketoacyl_synth_N"/>
</dbReference>
<dbReference type="Gene3D" id="3.10.129.110">
    <property type="entry name" value="Polyketide synthase dehydratase"/>
    <property type="match status" value="1"/>
</dbReference>
<feature type="non-terminal residue" evidence="14">
    <location>
        <position position="3886"/>
    </location>
</feature>
<evidence type="ECO:0000259" key="10">
    <source>
        <dbReference type="PROSITE" id="PS50058"/>
    </source>
</evidence>
<dbReference type="GO" id="GO:0005737">
    <property type="term" value="C:cytoplasm"/>
    <property type="evidence" value="ECO:0007669"/>
    <property type="project" value="TreeGrafter"/>
</dbReference>
<evidence type="ECO:0000313" key="14">
    <source>
        <dbReference type="EMBL" id="EGD48448.1"/>
    </source>
</evidence>
<organism evidence="14 15">
    <name type="scientific">Ruminiclostridium papyrosolvens DSM 2782</name>
    <dbReference type="NCBI Taxonomy" id="588581"/>
    <lineage>
        <taxon>Bacteria</taxon>
        <taxon>Bacillati</taxon>
        <taxon>Bacillota</taxon>
        <taxon>Clostridia</taxon>
        <taxon>Eubacteriales</taxon>
        <taxon>Oscillospiraceae</taxon>
        <taxon>Ruminiclostridium</taxon>
    </lineage>
</organism>
<dbReference type="Pfam" id="PF14765">
    <property type="entry name" value="PS-DH"/>
    <property type="match status" value="1"/>
</dbReference>
<comment type="caution">
    <text evidence="14">The sequence shown here is derived from an EMBL/GenBank/DDBJ whole genome shotgun (WGS) entry which is preliminary data.</text>
</comment>